<name>A0A8H7S0N9_9FUNG</name>
<dbReference type="InterPro" id="IPR036420">
    <property type="entry name" value="BRCT_dom_sf"/>
</dbReference>
<feature type="domain" description="BRCT" evidence="1">
    <location>
        <begin position="388"/>
        <end position="469"/>
    </location>
</feature>
<dbReference type="PROSITE" id="PS50172">
    <property type="entry name" value="BRCT"/>
    <property type="match status" value="3"/>
</dbReference>
<dbReference type="PANTHER" id="PTHR47667">
    <property type="entry name" value="REGULATOR OF TY1 TRANSPOSITION PROTEIN 107"/>
    <property type="match status" value="1"/>
</dbReference>
<evidence type="ECO:0000313" key="2">
    <source>
        <dbReference type="EMBL" id="KAG2220435.1"/>
    </source>
</evidence>
<evidence type="ECO:0000259" key="1">
    <source>
        <dbReference type="PROSITE" id="PS50172"/>
    </source>
</evidence>
<accession>A0A8H7S0N9</accession>
<dbReference type="OrthoDB" id="342264at2759"/>
<dbReference type="SMART" id="SM00292">
    <property type="entry name" value="BRCT"/>
    <property type="match status" value="4"/>
</dbReference>
<proteinExistence type="predicted"/>
<sequence length="594" mass="67173">MTIDLYDPVGNPPIYPLQGSQFHDSSKFIKIINVQPKAQYMKNHVLFLSSTMKSSLTKTEEEALSHILNAGAKITTKYEKNNVTIAVVENRSQDEYRLAGLHNKYVANKQWLINTSYREKFHDPTMTIMDYPLPIGAVPGSHNKTFSVEEFLGMERQYVKYIGYAIGFVFCPFICPEVDYAIFKSNQSDQYRRAINMNVCVVNYKFLEDCFNNWIIHQPCREKYINFQETQISPAAIDTTIINRWYKKNEKSPKCVEHSKKNWKNLVSNKYIREYTKLTISTSDTSNNKKIQIRQPTRQKGHIPEGQPLSAITTTTAATPTTTATTATTATATGTTTKAVTATTSTESSNINSSTVTSATLLASLSVGINNPSLPSSFKARRSKRSKAATLLFTGFTESLTGIKKEIQKLNVTLTEDVYKATHLITNGNILRTVKFLSAVNLGLKITTKKWLDASIKDGKLLDPDEFPLVDEIVEREQMFNLRDSLEEARKGRQATDPPSKTGTLFQGYKIYFLGSNSERITLEQIVRSAGGQMMKKIKELDHSNSCNLVIIDPINQVEKSRLRRMGYRVYNKDVVIITSLRQSMKQLDQFVVE</sequence>
<dbReference type="AlphaFoldDB" id="A0A8H7S0N9"/>
<dbReference type="EMBL" id="JAEPRB010000141">
    <property type="protein sequence ID" value="KAG2220435.1"/>
    <property type="molecule type" value="Genomic_DNA"/>
</dbReference>
<dbReference type="Gene3D" id="3.40.50.10190">
    <property type="entry name" value="BRCT domain"/>
    <property type="match status" value="3"/>
</dbReference>
<dbReference type="InterPro" id="IPR001357">
    <property type="entry name" value="BRCT_dom"/>
</dbReference>
<evidence type="ECO:0000313" key="3">
    <source>
        <dbReference type="Proteomes" id="UP000646827"/>
    </source>
</evidence>
<dbReference type="SUPFAM" id="SSF52113">
    <property type="entry name" value="BRCT domain"/>
    <property type="match status" value="4"/>
</dbReference>
<dbReference type="PANTHER" id="PTHR47667:SF1">
    <property type="entry name" value="REGULATOR OF TY1 TRANSPOSITION PROTEIN 107"/>
    <property type="match status" value="1"/>
</dbReference>
<feature type="domain" description="BRCT" evidence="1">
    <location>
        <begin position="36"/>
        <end position="129"/>
    </location>
</feature>
<dbReference type="InterPro" id="IPR053036">
    <property type="entry name" value="CellCycle_DNARepair_Reg"/>
</dbReference>
<keyword evidence="3" id="KW-1185">Reference proteome</keyword>
<dbReference type="CDD" id="cd17744">
    <property type="entry name" value="BRCT_MDC1_rpt1"/>
    <property type="match status" value="1"/>
</dbReference>
<organism evidence="2 3">
    <name type="scientific">Circinella minor</name>
    <dbReference type="NCBI Taxonomy" id="1195481"/>
    <lineage>
        <taxon>Eukaryota</taxon>
        <taxon>Fungi</taxon>
        <taxon>Fungi incertae sedis</taxon>
        <taxon>Mucoromycota</taxon>
        <taxon>Mucoromycotina</taxon>
        <taxon>Mucoromycetes</taxon>
        <taxon>Mucorales</taxon>
        <taxon>Lichtheimiaceae</taxon>
        <taxon>Circinella</taxon>
    </lineage>
</organism>
<reference evidence="2 3" key="1">
    <citation type="submission" date="2020-12" db="EMBL/GenBank/DDBJ databases">
        <title>Metabolic potential, ecology and presence of endohyphal bacteria is reflected in genomic diversity of Mucoromycotina.</title>
        <authorList>
            <person name="Muszewska A."/>
            <person name="Okrasinska A."/>
            <person name="Steczkiewicz K."/>
            <person name="Drgas O."/>
            <person name="Orlowska M."/>
            <person name="Perlinska-Lenart U."/>
            <person name="Aleksandrzak-Piekarczyk T."/>
            <person name="Szatraj K."/>
            <person name="Zielenkiewicz U."/>
            <person name="Pilsyk S."/>
            <person name="Malc E."/>
            <person name="Mieczkowski P."/>
            <person name="Kruszewska J.S."/>
            <person name="Biernat P."/>
            <person name="Pawlowska J."/>
        </authorList>
    </citation>
    <scope>NUCLEOTIDE SEQUENCE [LARGE SCALE GENOMIC DNA]</scope>
    <source>
        <strain evidence="2 3">CBS 142.35</strain>
    </source>
</reference>
<dbReference type="Proteomes" id="UP000646827">
    <property type="component" value="Unassembled WGS sequence"/>
</dbReference>
<dbReference type="Pfam" id="PF16589">
    <property type="entry name" value="BRCT_2"/>
    <property type="match status" value="1"/>
</dbReference>
<gene>
    <name evidence="2" type="ORF">INT45_000660</name>
</gene>
<feature type="domain" description="BRCT" evidence="1">
    <location>
        <begin position="501"/>
        <end position="593"/>
    </location>
</feature>
<protein>
    <recommendedName>
        <fullName evidence="1">BRCT domain-containing protein</fullName>
    </recommendedName>
</protein>
<comment type="caution">
    <text evidence="2">The sequence shown here is derived from an EMBL/GenBank/DDBJ whole genome shotgun (WGS) entry which is preliminary data.</text>
</comment>
<dbReference type="Pfam" id="PF16770">
    <property type="entry name" value="RTT107_BRCT_5"/>
    <property type="match status" value="1"/>
</dbReference>